<accession>A0A8D8NF67</accession>
<sequence length="146" mass="16327">MFAIVNAWWRIQETGREETTATALRCYKQALPVPENSAPAKYLDVQMILAASDKRDTIPDPLTNPGPIGTTRPSQQRRPDCHHKQSYHPVAVYFDHPSWSSRRADSKSIVLSRKFQEQQQLCNKTFPPPSDAPTKVVVAVAADLSG</sequence>
<evidence type="ECO:0000313" key="2">
    <source>
        <dbReference type="EMBL" id="CAG6562989.1"/>
    </source>
</evidence>
<evidence type="ECO:0000256" key="1">
    <source>
        <dbReference type="SAM" id="MobiDB-lite"/>
    </source>
</evidence>
<proteinExistence type="predicted"/>
<reference evidence="2" key="1">
    <citation type="submission" date="2021-05" db="EMBL/GenBank/DDBJ databases">
        <authorList>
            <person name="Alioto T."/>
            <person name="Alioto T."/>
            <person name="Gomez Garrido J."/>
        </authorList>
    </citation>
    <scope>NUCLEOTIDE SEQUENCE</scope>
</reference>
<organism evidence="2">
    <name type="scientific">Culex pipiens</name>
    <name type="common">House mosquito</name>
    <dbReference type="NCBI Taxonomy" id="7175"/>
    <lineage>
        <taxon>Eukaryota</taxon>
        <taxon>Metazoa</taxon>
        <taxon>Ecdysozoa</taxon>
        <taxon>Arthropoda</taxon>
        <taxon>Hexapoda</taxon>
        <taxon>Insecta</taxon>
        <taxon>Pterygota</taxon>
        <taxon>Neoptera</taxon>
        <taxon>Endopterygota</taxon>
        <taxon>Diptera</taxon>
        <taxon>Nematocera</taxon>
        <taxon>Culicoidea</taxon>
        <taxon>Culicidae</taxon>
        <taxon>Culicinae</taxon>
        <taxon>Culicini</taxon>
        <taxon>Culex</taxon>
        <taxon>Culex</taxon>
    </lineage>
</organism>
<dbReference type="AlphaFoldDB" id="A0A8D8NF67"/>
<dbReference type="EMBL" id="HBUE01163825">
    <property type="protein sequence ID" value="CAG6511558.1"/>
    <property type="molecule type" value="Transcribed_RNA"/>
</dbReference>
<dbReference type="EMBL" id="HBUE01269073">
    <property type="protein sequence ID" value="CAG6562989.1"/>
    <property type="molecule type" value="Transcribed_RNA"/>
</dbReference>
<protein>
    <submittedName>
        <fullName evidence="2">(northern house mosquito) hypothetical protein</fullName>
    </submittedName>
</protein>
<name>A0A8D8NF67_CULPI</name>
<feature type="region of interest" description="Disordered" evidence="1">
    <location>
        <begin position="54"/>
        <end position="83"/>
    </location>
</feature>